<dbReference type="AlphaFoldDB" id="A0A381P5M7"/>
<dbReference type="GO" id="GO:0016881">
    <property type="term" value="F:acid-amino acid ligase activity"/>
    <property type="evidence" value="ECO:0007669"/>
    <property type="project" value="InterPro"/>
</dbReference>
<dbReference type="PANTHER" id="PTHR23135">
    <property type="entry name" value="MUR LIGASE FAMILY MEMBER"/>
    <property type="match status" value="1"/>
</dbReference>
<feature type="domain" description="Mur ligase central" evidence="4">
    <location>
        <begin position="145"/>
        <end position="342"/>
    </location>
</feature>
<dbReference type="GO" id="GO:0005737">
    <property type="term" value="C:cytoplasm"/>
    <property type="evidence" value="ECO:0007669"/>
    <property type="project" value="InterPro"/>
</dbReference>
<dbReference type="EMBL" id="UINC01000855">
    <property type="protein sequence ID" value="SUZ62232.1"/>
    <property type="molecule type" value="Genomic_DNA"/>
</dbReference>
<dbReference type="InterPro" id="IPR036615">
    <property type="entry name" value="Mur_ligase_C_dom_sf"/>
</dbReference>
<dbReference type="Pfam" id="PF08245">
    <property type="entry name" value="Mur_ligase_M"/>
    <property type="match status" value="1"/>
</dbReference>
<dbReference type="InterPro" id="IPR000713">
    <property type="entry name" value="Mur_ligase_N"/>
</dbReference>
<dbReference type="Gene3D" id="3.90.190.20">
    <property type="entry name" value="Mur ligase, C-terminal domain"/>
    <property type="match status" value="1"/>
</dbReference>
<accession>A0A381P5M7</accession>
<dbReference type="NCBIfam" id="TIGR01085">
    <property type="entry name" value="murE"/>
    <property type="match status" value="1"/>
</dbReference>
<feature type="domain" description="Mur ligase N-terminal catalytic" evidence="2">
    <location>
        <begin position="52"/>
        <end position="133"/>
    </location>
</feature>
<dbReference type="SUPFAM" id="SSF53244">
    <property type="entry name" value="MurD-like peptide ligases, peptide-binding domain"/>
    <property type="match status" value="1"/>
</dbReference>
<dbReference type="NCBIfam" id="NF001124">
    <property type="entry name" value="PRK00139.1-2"/>
    <property type="match status" value="1"/>
</dbReference>
<dbReference type="SUPFAM" id="SSF63418">
    <property type="entry name" value="MurE/MurF N-terminal domain"/>
    <property type="match status" value="1"/>
</dbReference>
<dbReference type="InterPro" id="IPR013221">
    <property type="entry name" value="Mur_ligase_cen"/>
</dbReference>
<dbReference type="HAMAP" id="MF_00208">
    <property type="entry name" value="MurE"/>
    <property type="match status" value="1"/>
</dbReference>
<dbReference type="InterPro" id="IPR004101">
    <property type="entry name" value="Mur_ligase_C"/>
</dbReference>
<organism evidence="5">
    <name type="scientific">marine metagenome</name>
    <dbReference type="NCBI Taxonomy" id="408172"/>
    <lineage>
        <taxon>unclassified sequences</taxon>
        <taxon>metagenomes</taxon>
        <taxon>ecological metagenomes</taxon>
    </lineage>
</organism>
<dbReference type="InterPro" id="IPR036565">
    <property type="entry name" value="Mur-like_cat_sf"/>
</dbReference>
<dbReference type="Pfam" id="PF01225">
    <property type="entry name" value="Mur_ligase"/>
    <property type="match status" value="1"/>
</dbReference>
<evidence type="ECO:0000259" key="4">
    <source>
        <dbReference type="Pfam" id="PF08245"/>
    </source>
</evidence>
<protein>
    <recommendedName>
        <fullName evidence="6">Mur ligase central domain-containing protein</fullName>
    </recommendedName>
</protein>
<name>A0A381P5M7_9ZZZZ</name>
<dbReference type="SUPFAM" id="SSF53623">
    <property type="entry name" value="MurD-like peptide ligases, catalytic domain"/>
    <property type="match status" value="1"/>
</dbReference>
<evidence type="ECO:0000313" key="5">
    <source>
        <dbReference type="EMBL" id="SUZ62232.1"/>
    </source>
</evidence>
<dbReference type="Gene3D" id="3.40.1390.10">
    <property type="entry name" value="MurE/MurF, N-terminal domain"/>
    <property type="match status" value="1"/>
</dbReference>
<dbReference type="InterPro" id="IPR035911">
    <property type="entry name" value="MurE/MurF_N"/>
</dbReference>
<gene>
    <name evidence="5" type="ORF">METZ01_LOCUS15086</name>
</gene>
<dbReference type="GO" id="GO:0008360">
    <property type="term" value="P:regulation of cell shape"/>
    <property type="evidence" value="ECO:0007669"/>
    <property type="project" value="InterPro"/>
</dbReference>
<dbReference type="GO" id="GO:0005524">
    <property type="term" value="F:ATP binding"/>
    <property type="evidence" value="ECO:0007669"/>
    <property type="project" value="InterPro"/>
</dbReference>
<evidence type="ECO:0000259" key="2">
    <source>
        <dbReference type="Pfam" id="PF01225"/>
    </source>
</evidence>
<dbReference type="Pfam" id="PF02875">
    <property type="entry name" value="Mur_ligase_C"/>
    <property type="match status" value="1"/>
</dbReference>
<evidence type="ECO:0008006" key="6">
    <source>
        <dbReference type="Google" id="ProtNLM"/>
    </source>
</evidence>
<dbReference type="GO" id="GO:0051301">
    <property type="term" value="P:cell division"/>
    <property type="evidence" value="ECO:0007669"/>
    <property type="project" value="InterPro"/>
</dbReference>
<proteinExistence type="inferred from homology"/>
<dbReference type="NCBIfam" id="NF001126">
    <property type="entry name" value="PRK00139.1-4"/>
    <property type="match status" value="1"/>
</dbReference>
<feature type="domain" description="Mur ligase C-terminal" evidence="3">
    <location>
        <begin position="366"/>
        <end position="496"/>
    </location>
</feature>
<evidence type="ECO:0000256" key="1">
    <source>
        <dbReference type="ARBA" id="ARBA00005898"/>
    </source>
</evidence>
<sequence>MESESSFFKPIQMDLSFAKNNIYKMSKLSGRKLSALIQGFPVRGVEGALSQEISSIAFDSREVEDGGLFVAIRGFKQDGFKFVNDAIARGASAFITETPIEELSSLNLDQRKVAAICVKDCRSALAWVGAEFYGRPSDRMDVYGVTGTNGKTTVTYILDSIYKVRGQQSGVIGTIRHRYGDTNLEASTTTPESLDINRMLHEMTGRKIRQCFLEISSHSLVLKRVFGMHFSVGIFTNLSRDHLDFHGTIDRYKEAKKGLFRDNQVEKTVVNTDDSVGREIANEFSKNLLSIGIEKKADVMAEDCSLSDAGCCFTLKTPSGSCEIRTHLLGIHNIYNLISAAAGALHQGLSLDQIAKGLCSVNRIPGRFERVPCGKNFSIIVDYAHTDDALRNVLQAAKSFTPGRVITVFGCGGDRDRGKRKTMGRVAIEESEFTIVTSDNPRTEDPQRIVDDILEGIPSSTCQGKDYEVVVDRKEAIQFAVRKAQPGDLIMIAGKGHEDYQVLKTDVIHFDDREIAEEAARGVL</sequence>
<evidence type="ECO:0000259" key="3">
    <source>
        <dbReference type="Pfam" id="PF02875"/>
    </source>
</evidence>
<dbReference type="InterPro" id="IPR005761">
    <property type="entry name" value="UDP-N-AcMur-Glu-dNH2Pim_ligase"/>
</dbReference>
<dbReference type="Gene3D" id="3.40.1190.10">
    <property type="entry name" value="Mur-like, catalytic domain"/>
    <property type="match status" value="1"/>
</dbReference>
<reference evidence="5" key="1">
    <citation type="submission" date="2018-05" db="EMBL/GenBank/DDBJ databases">
        <authorList>
            <person name="Lanie J.A."/>
            <person name="Ng W.-L."/>
            <person name="Kazmierczak K.M."/>
            <person name="Andrzejewski T.M."/>
            <person name="Davidsen T.M."/>
            <person name="Wayne K.J."/>
            <person name="Tettelin H."/>
            <person name="Glass J.I."/>
            <person name="Rusch D."/>
            <person name="Podicherti R."/>
            <person name="Tsui H.-C.T."/>
            <person name="Winkler M.E."/>
        </authorList>
    </citation>
    <scope>NUCLEOTIDE SEQUENCE</scope>
</reference>
<comment type="similarity">
    <text evidence="1">Belongs to the MurCDEF family. MurE subfamily.</text>
</comment>
<dbReference type="PANTHER" id="PTHR23135:SF4">
    <property type="entry name" value="UDP-N-ACETYLMURAMOYL-L-ALANYL-D-GLUTAMATE--2,6-DIAMINOPIMELATE LIGASE MURE HOMOLOG, CHLOROPLASTIC"/>
    <property type="match status" value="1"/>
</dbReference>